<dbReference type="SUPFAM" id="SSF52540">
    <property type="entry name" value="P-loop containing nucleoside triphosphate hydrolases"/>
    <property type="match status" value="1"/>
</dbReference>
<organism evidence="6 7">
    <name type="scientific">Vitis vinifera</name>
    <name type="common">Grape</name>
    <dbReference type="NCBI Taxonomy" id="29760"/>
    <lineage>
        <taxon>Eukaryota</taxon>
        <taxon>Viridiplantae</taxon>
        <taxon>Streptophyta</taxon>
        <taxon>Embryophyta</taxon>
        <taxon>Tracheophyta</taxon>
        <taxon>Spermatophyta</taxon>
        <taxon>Magnoliopsida</taxon>
        <taxon>eudicotyledons</taxon>
        <taxon>Gunneridae</taxon>
        <taxon>Pentapetalae</taxon>
        <taxon>rosids</taxon>
        <taxon>Vitales</taxon>
        <taxon>Vitaceae</taxon>
        <taxon>Viteae</taxon>
        <taxon>Vitis</taxon>
    </lineage>
</organism>
<evidence type="ECO:0000256" key="1">
    <source>
        <dbReference type="ARBA" id="ARBA00022741"/>
    </source>
</evidence>
<feature type="region of interest" description="Disordered" evidence="4">
    <location>
        <begin position="361"/>
        <end position="383"/>
    </location>
</feature>
<keyword evidence="7" id="KW-1185">Reference proteome</keyword>
<dbReference type="PRINTS" id="PR00364">
    <property type="entry name" value="DISEASERSIST"/>
</dbReference>
<dbReference type="InterPro" id="IPR050905">
    <property type="entry name" value="Plant_NBS-LRR"/>
</dbReference>
<reference evidence="6 7" key="1">
    <citation type="journal article" date="2023" name="Hortic Res">
        <title>The complete reference genome for grapevine (Vitis vinifera L.) genetics and breeding.</title>
        <authorList>
            <person name="Shi X."/>
            <person name="Cao S."/>
            <person name="Wang X."/>
            <person name="Huang S."/>
            <person name="Wang Y."/>
            <person name="Liu Z."/>
            <person name="Liu W."/>
            <person name="Leng X."/>
            <person name="Peng Y."/>
            <person name="Wang N."/>
            <person name="Wang Y."/>
            <person name="Ma Z."/>
            <person name="Xu X."/>
            <person name="Zhang F."/>
            <person name="Xue H."/>
            <person name="Zhong H."/>
            <person name="Wang Y."/>
            <person name="Zhang K."/>
            <person name="Velt A."/>
            <person name="Avia K."/>
            <person name="Holtgrawe D."/>
            <person name="Grimplet J."/>
            <person name="Matus J.T."/>
            <person name="Ware D."/>
            <person name="Wu X."/>
            <person name="Wang H."/>
            <person name="Liu C."/>
            <person name="Fang Y."/>
            <person name="Rustenholz C."/>
            <person name="Cheng Z."/>
            <person name="Xiao H."/>
            <person name="Zhou Y."/>
        </authorList>
    </citation>
    <scope>NUCLEOTIDE SEQUENCE [LARGE SCALE GENOMIC DNA]</scope>
    <source>
        <strain evidence="7">cv. Pinot noir / PN40024</strain>
        <tissue evidence="6">Leaf</tissue>
    </source>
</reference>
<feature type="domain" description="NB-ARC" evidence="5">
    <location>
        <begin position="156"/>
        <end position="322"/>
    </location>
</feature>
<dbReference type="InterPro" id="IPR002182">
    <property type="entry name" value="NB-ARC"/>
</dbReference>
<dbReference type="PANTHER" id="PTHR33463:SF220">
    <property type="entry name" value="NB-ARC DOMAIN-CONTAINING PROTEIN"/>
    <property type="match status" value="1"/>
</dbReference>
<dbReference type="Proteomes" id="UP001227230">
    <property type="component" value="Chromosome 9"/>
</dbReference>
<accession>A0ABY9CKY8</accession>
<proteinExistence type="predicted"/>
<dbReference type="Gene3D" id="1.10.8.430">
    <property type="entry name" value="Helical domain of apoptotic protease-activating factors"/>
    <property type="match status" value="1"/>
</dbReference>
<evidence type="ECO:0000313" key="7">
    <source>
        <dbReference type="Proteomes" id="UP001227230"/>
    </source>
</evidence>
<gene>
    <name evidence="6" type="ORF">VitviT2T_013973</name>
</gene>
<dbReference type="Gene3D" id="3.40.50.300">
    <property type="entry name" value="P-loop containing nucleotide triphosphate hydrolases"/>
    <property type="match status" value="1"/>
</dbReference>
<evidence type="ECO:0000256" key="3">
    <source>
        <dbReference type="ARBA" id="ARBA00022840"/>
    </source>
</evidence>
<keyword evidence="3" id="KW-0067">ATP-binding</keyword>
<evidence type="ECO:0000256" key="4">
    <source>
        <dbReference type="SAM" id="MobiDB-lite"/>
    </source>
</evidence>
<dbReference type="InterPro" id="IPR042197">
    <property type="entry name" value="Apaf_helical"/>
</dbReference>
<dbReference type="InterPro" id="IPR027417">
    <property type="entry name" value="P-loop_NTPase"/>
</dbReference>
<evidence type="ECO:0000313" key="6">
    <source>
        <dbReference type="EMBL" id="WJZ95184.1"/>
    </source>
</evidence>
<evidence type="ECO:0000259" key="5">
    <source>
        <dbReference type="Pfam" id="PF00931"/>
    </source>
</evidence>
<evidence type="ECO:0000256" key="2">
    <source>
        <dbReference type="ARBA" id="ARBA00022821"/>
    </source>
</evidence>
<dbReference type="Pfam" id="PF00931">
    <property type="entry name" value="NB-ARC"/>
    <property type="match status" value="1"/>
</dbReference>
<keyword evidence="1" id="KW-0547">Nucleotide-binding</keyword>
<protein>
    <recommendedName>
        <fullName evidence="5">NB-ARC domain-containing protein</fullName>
    </recommendedName>
</protein>
<dbReference type="PANTHER" id="PTHR33463">
    <property type="entry name" value="NB-ARC DOMAIN-CONTAINING PROTEIN-RELATED"/>
    <property type="match status" value="1"/>
</dbReference>
<name>A0ABY9CKY8_VITVI</name>
<sequence length="383" mass="43714">MDCVSPILDVATRLWDCSANSALYIRELQENLKSLKSLTEELSNLSKDVMGRVEREEEQQSRRTHDVDGWLRAVQVMEIEVEEILQNGDQEIQKKCLGTCPKNCWSSYKLGKIVTKKINAVTELKAKGNFDVVAERLPSAPVDERPIGKTVGLDLMFEKVRRCLEDEQVRSIELYGIGGVGKTTLLQKINNEFFRKRNDFDVVIWVVVSKHINIEKIQGVILNKLPTGDDKWKSRSKEEKAAEIFKLLKARNFAILLDDKWERLNLFEVGIPDLNDPTKSKAVLTTRSEQVCNEMEVHKRIRVECLTPDEAFSLFCNKVGENVLNSHPDIKRLANIVVEECKGLPLALIIIRRSMASRKTITPQDPLQGHDGHFTPQTRRLKV</sequence>
<dbReference type="EMBL" id="CP126656">
    <property type="protein sequence ID" value="WJZ95184.1"/>
    <property type="molecule type" value="Genomic_DNA"/>
</dbReference>
<keyword evidence="2" id="KW-0611">Plant defense</keyword>